<dbReference type="PANTHER" id="PTHR36801">
    <property type="entry name" value="OS06G0150200 PROTEIN"/>
    <property type="match status" value="1"/>
</dbReference>
<comment type="caution">
    <text evidence="2">The sequence shown here is derived from an EMBL/GenBank/DDBJ whole genome shotgun (WGS) entry which is preliminary data.</text>
</comment>
<evidence type="ECO:0000313" key="2">
    <source>
        <dbReference type="EMBL" id="KAL3744502.1"/>
    </source>
</evidence>
<sequence length="171" mass="19202">MISTLCGVLFRRRSKASSNDQKEKDSTTFEPKVTDTTAAAAVIAKVELPRSQELPLPPARKHPNESHSYNRLPRAASSNNNLKMNLSVKIPRSRSVSKHRQDGKKEKLKREDSIWTKTIILGEKCRVPDDDDGAIIYDGKGNRISTYRLRTPRSLTVSRTNSMIDQDAIPS</sequence>
<name>A0ABD3L3U1_EUCGL</name>
<keyword evidence="3" id="KW-1185">Reference proteome</keyword>
<organism evidence="2 3">
    <name type="scientific">Eucalyptus globulus</name>
    <name type="common">Tasmanian blue gum</name>
    <dbReference type="NCBI Taxonomy" id="34317"/>
    <lineage>
        <taxon>Eukaryota</taxon>
        <taxon>Viridiplantae</taxon>
        <taxon>Streptophyta</taxon>
        <taxon>Embryophyta</taxon>
        <taxon>Tracheophyta</taxon>
        <taxon>Spermatophyta</taxon>
        <taxon>Magnoliopsida</taxon>
        <taxon>eudicotyledons</taxon>
        <taxon>Gunneridae</taxon>
        <taxon>Pentapetalae</taxon>
        <taxon>rosids</taxon>
        <taxon>malvids</taxon>
        <taxon>Myrtales</taxon>
        <taxon>Myrtaceae</taxon>
        <taxon>Myrtoideae</taxon>
        <taxon>Eucalypteae</taxon>
        <taxon>Eucalyptus</taxon>
    </lineage>
</organism>
<feature type="region of interest" description="Disordered" evidence="1">
    <location>
        <begin position="12"/>
        <end position="34"/>
    </location>
</feature>
<dbReference type="EMBL" id="JBJKBG010000003">
    <property type="protein sequence ID" value="KAL3744502.1"/>
    <property type="molecule type" value="Genomic_DNA"/>
</dbReference>
<proteinExistence type="predicted"/>
<dbReference type="Proteomes" id="UP001634007">
    <property type="component" value="Unassembled WGS sequence"/>
</dbReference>
<protein>
    <submittedName>
        <fullName evidence="2">Uncharacterized protein</fullName>
    </submittedName>
</protein>
<dbReference type="AlphaFoldDB" id="A0ABD3L3U1"/>
<evidence type="ECO:0000256" key="1">
    <source>
        <dbReference type="SAM" id="MobiDB-lite"/>
    </source>
</evidence>
<dbReference type="PANTHER" id="PTHR36801:SF3">
    <property type="entry name" value="OS06G0150300 PROTEIN"/>
    <property type="match status" value="1"/>
</dbReference>
<evidence type="ECO:0000313" key="3">
    <source>
        <dbReference type="Proteomes" id="UP001634007"/>
    </source>
</evidence>
<gene>
    <name evidence="2" type="ORF">ACJRO7_013721</name>
</gene>
<accession>A0ABD3L3U1</accession>
<feature type="region of interest" description="Disordered" evidence="1">
    <location>
        <begin position="49"/>
        <end position="109"/>
    </location>
</feature>
<reference evidence="2 3" key="1">
    <citation type="submission" date="2024-11" db="EMBL/GenBank/DDBJ databases">
        <title>Chromosome-level genome assembly of Eucalyptus globulus Labill. provides insights into its genome evolution.</title>
        <authorList>
            <person name="Li X."/>
        </authorList>
    </citation>
    <scope>NUCLEOTIDE SEQUENCE [LARGE SCALE GENOMIC DNA]</scope>
    <source>
        <strain evidence="2">CL2024</strain>
        <tissue evidence="2">Fresh tender leaves</tissue>
    </source>
</reference>
<feature type="compositionally biased region" description="Basic and acidic residues" evidence="1">
    <location>
        <begin position="99"/>
        <end position="109"/>
    </location>
</feature>